<comment type="caution">
    <text evidence="1">The sequence shown here is derived from an EMBL/GenBank/DDBJ whole genome shotgun (WGS) entry which is preliminary data.</text>
</comment>
<reference evidence="1" key="1">
    <citation type="journal article" date="2025" name="Int. J. Syst. Evol. Microbiol.">
        <title>Inconstantimicrobium mannanitabidum sp. nov., a novel member of the family Clostridiaceae isolated from anoxic soil under the treatment of reductive soil disinfestation.</title>
        <authorList>
            <person name="Ueki A."/>
            <person name="Tonouchi A."/>
            <person name="Honma S."/>
            <person name="Kaku N."/>
            <person name="Ueki K."/>
        </authorList>
    </citation>
    <scope>NUCLEOTIDE SEQUENCE</scope>
    <source>
        <strain evidence="1">TW13</strain>
    </source>
</reference>
<proteinExistence type="predicted"/>
<evidence type="ECO:0000313" key="2">
    <source>
        <dbReference type="Proteomes" id="UP001058074"/>
    </source>
</evidence>
<organism evidence="1 2">
    <name type="scientific">Inconstantimicrobium mannanitabidum</name>
    <dbReference type="NCBI Taxonomy" id="1604901"/>
    <lineage>
        <taxon>Bacteria</taxon>
        <taxon>Bacillati</taxon>
        <taxon>Bacillota</taxon>
        <taxon>Clostridia</taxon>
        <taxon>Eubacteriales</taxon>
        <taxon>Clostridiaceae</taxon>
        <taxon>Inconstantimicrobium</taxon>
    </lineage>
</organism>
<protein>
    <submittedName>
        <fullName evidence="1">Uncharacterized protein</fullName>
    </submittedName>
</protein>
<name>A0ACB5RAX2_9CLOT</name>
<gene>
    <name evidence="1" type="ORF">rsdtw13_14490</name>
</gene>
<sequence>MYKYTHYIEITVIIRAYINYNLLLNGKILFIWGINMYKRNKQKTTITIELLIFVISISCMYYALLQTPLKLWEITVVILTAILIILISELLVLYMFKKVSKRKTHS</sequence>
<dbReference type="EMBL" id="BROD01000001">
    <property type="protein sequence ID" value="GKX66191.1"/>
    <property type="molecule type" value="Genomic_DNA"/>
</dbReference>
<keyword evidence="2" id="KW-1185">Reference proteome</keyword>
<dbReference type="Proteomes" id="UP001058074">
    <property type="component" value="Unassembled WGS sequence"/>
</dbReference>
<accession>A0ACB5RAX2</accession>
<evidence type="ECO:0000313" key="1">
    <source>
        <dbReference type="EMBL" id="GKX66191.1"/>
    </source>
</evidence>